<dbReference type="EMBL" id="CP133772">
    <property type="protein sequence ID" value="WYY01083.1"/>
    <property type="molecule type" value="Genomic_DNA"/>
</dbReference>
<reference evidence="1 2" key="1">
    <citation type="submission" date="2023-09" db="EMBL/GenBank/DDBJ databases">
        <authorList>
            <person name="Golyshina O.V."/>
            <person name="Lunev E.A."/>
            <person name="Bargiela R."/>
            <person name="Gaines M.C."/>
            <person name="Daum B."/>
            <person name="Bale N.J."/>
            <person name="Koenen M."/>
            <person name="Sinninghe Damst J.S."/>
            <person name="Yakimov M."/>
            <person name="Golyshin P.N."/>
        </authorList>
    </citation>
    <scope>NUCLEOTIDE SEQUENCE [LARGE SCALE GENOMIC DNA]</scope>
    <source>
        <strain evidence="1 2">M1</strain>
    </source>
</reference>
<sequence>MTENISVKAEKELKVPETQESRYSFVKEPMSTRNMEGLESVASMVGKVWSENDLNIMDIKNVIPYLMSMAFIQAGDSDLEILDYIDNYVKPAVFEYNRIIRNRKKFLSFEFQGEVNSIKK</sequence>
<dbReference type="KEGG" id="omr:OXIME_001679"/>
<dbReference type="AlphaFoldDB" id="A0AAX4NIM9"/>
<dbReference type="Proteomes" id="UP001451606">
    <property type="component" value="Chromosome"/>
</dbReference>
<name>A0AAX4NIM9_9ARCH</name>
<organism evidence="1 2">
    <name type="scientific">Oxyplasma meridianum</name>
    <dbReference type="NCBI Taxonomy" id="3073602"/>
    <lineage>
        <taxon>Archaea</taxon>
        <taxon>Methanobacteriati</taxon>
        <taxon>Thermoplasmatota</taxon>
        <taxon>Thermoplasmata</taxon>
        <taxon>Thermoplasmatales</taxon>
        <taxon>Thermoplasmataceae</taxon>
        <taxon>Oxyplasma</taxon>
    </lineage>
</organism>
<proteinExistence type="predicted"/>
<protein>
    <submittedName>
        <fullName evidence="1">Uncharacterized protein</fullName>
    </submittedName>
</protein>
<accession>A0AAX4NIM9</accession>
<keyword evidence="2" id="KW-1185">Reference proteome</keyword>
<dbReference type="GeneID" id="95968417"/>
<dbReference type="RefSeq" id="WP_393971403.1">
    <property type="nucleotide sequence ID" value="NZ_CP133772.1"/>
</dbReference>
<gene>
    <name evidence="1" type="ORF">OXIME_001679</name>
</gene>
<evidence type="ECO:0000313" key="2">
    <source>
        <dbReference type="Proteomes" id="UP001451606"/>
    </source>
</evidence>
<evidence type="ECO:0000313" key="1">
    <source>
        <dbReference type="EMBL" id="WYY01083.1"/>
    </source>
</evidence>